<keyword evidence="4" id="KW-1185">Reference proteome</keyword>
<proteinExistence type="predicted"/>
<evidence type="ECO:0000259" key="2">
    <source>
        <dbReference type="Pfam" id="PF07859"/>
    </source>
</evidence>
<dbReference type="Gene3D" id="3.40.50.1820">
    <property type="entry name" value="alpha/beta hydrolase"/>
    <property type="match status" value="1"/>
</dbReference>
<dbReference type="Proteomes" id="UP001205601">
    <property type="component" value="Unassembled WGS sequence"/>
</dbReference>
<dbReference type="PANTHER" id="PTHR48081">
    <property type="entry name" value="AB HYDROLASE SUPERFAMILY PROTEIN C4A8.06C"/>
    <property type="match status" value="1"/>
</dbReference>
<gene>
    <name evidence="3" type="ORF">N5I32_12120</name>
</gene>
<name>A0ABT2NN01_9RHOB</name>
<reference evidence="4" key="1">
    <citation type="submission" date="2023-07" db="EMBL/GenBank/DDBJ databases">
        <title>Defluviimonas sediminis sp. nov., isolated from mangrove sediment.</title>
        <authorList>
            <person name="Liu L."/>
            <person name="Li J."/>
            <person name="Huang Y."/>
            <person name="Pan J."/>
            <person name="Li M."/>
        </authorList>
    </citation>
    <scope>NUCLEOTIDE SEQUENCE [LARGE SCALE GENOMIC DNA]</scope>
    <source>
        <strain evidence="4">FT324</strain>
    </source>
</reference>
<comment type="caution">
    <text evidence="3">The sequence shown here is derived from an EMBL/GenBank/DDBJ whole genome shotgun (WGS) entry which is preliminary data.</text>
</comment>
<evidence type="ECO:0000313" key="4">
    <source>
        <dbReference type="Proteomes" id="UP001205601"/>
    </source>
</evidence>
<sequence length="262" mass="28239">MRYDDAFANAKYIINGAQFPHRWAEAAAAFRAERGDRARLGLPYGSAGDEWFDLFLPDTEPVGLLVFIHGGYWRAFGPRDFSHLAAGAVALGWACALPAYTLAPRARISDIARQMTRALPVMAAAVAGPVVLTGHSAGGHLSARLGNADVELPGDLGSRIRRIVPISPLSVLRPLMETAMNADLRLDPAEARAESPAFLPRRPGFDAHVWVGGAERPAFLDQARRLGNAWACPVTIDAGRHHFDVIEGLEAPDTPLLRALLA</sequence>
<protein>
    <submittedName>
        <fullName evidence="3">Alpha/beta hydrolase</fullName>
    </submittedName>
</protein>
<evidence type="ECO:0000256" key="1">
    <source>
        <dbReference type="ARBA" id="ARBA00022801"/>
    </source>
</evidence>
<dbReference type="InterPro" id="IPR029058">
    <property type="entry name" value="AB_hydrolase_fold"/>
</dbReference>
<feature type="domain" description="Alpha/beta hydrolase fold-3" evidence="2">
    <location>
        <begin position="65"/>
        <end position="172"/>
    </location>
</feature>
<dbReference type="SUPFAM" id="SSF53474">
    <property type="entry name" value="alpha/beta-Hydrolases"/>
    <property type="match status" value="1"/>
</dbReference>
<organism evidence="3 4">
    <name type="scientific">Albidovulum sediminis</name>
    <dbReference type="NCBI Taxonomy" id="3066345"/>
    <lineage>
        <taxon>Bacteria</taxon>
        <taxon>Pseudomonadati</taxon>
        <taxon>Pseudomonadota</taxon>
        <taxon>Alphaproteobacteria</taxon>
        <taxon>Rhodobacterales</taxon>
        <taxon>Paracoccaceae</taxon>
        <taxon>Albidovulum</taxon>
    </lineage>
</organism>
<evidence type="ECO:0000313" key="3">
    <source>
        <dbReference type="EMBL" id="MCT8330264.1"/>
    </source>
</evidence>
<dbReference type="PANTHER" id="PTHR48081:SF33">
    <property type="entry name" value="KYNURENINE FORMAMIDASE"/>
    <property type="match status" value="1"/>
</dbReference>
<dbReference type="GO" id="GO:0016787">
    <property type="term" value="F:hydrolase activity"/>
    <property type="evidence" value="ECO:0007669"/>
    <property type="project" value="UniProtKB-KW"/>
</dbReference>
<dbReference type="InterPro" id="IPR013094">
    <property type="entry name" value="AB_hydrolase_3"/>
</dbReference>
<dbReference type="Pfam" id="PF07859">
    <property type="entry name" value="Abhydrolase_3"/>
    <property type="match status" value="1"/>
</dbReference>
<dbReference type="EMBL" id="JAOCQF010000002">
    <property type="protein sequence ID" value="MCT8330264.1"/>
    <property type="molecule type" value="Genomic_DNA"/>
</dbReference>
<dbReference type="InterPro" id="IPR050300">
    <property type="entry name" value="GDXG_lipolytic_enzyme"/>
</dbReference>
<keyword evidence="1 3" id="KW-0378">Hydrolase</keyword>
<accession>A0ABT2NN01</accession>
<dbReference type="RefSeq" id="WP_261496138.1">
    <property type="nucleotide sequence ID" value="NZ_JAOCQF010000002.1"/>
</dbReference>